<dbReference type="Proteomes" id="UP000305881">
    <property type="component" value="Chromosome"/>
</dbReference>
<name>A0A4P9UR62_METBY</name>
<gene>
    <name evidence="1" type="ORF">EQU24_07625</name>
</gene>
<dbReference type="EMBL" id="CP035467">
    <property type="protein sequence ID" value="QCW82126.1"/>
    <property type="molecule type" value="Genomic_DNA"/>
</dbReference>
<keyword evidence="2" id="KW-1185">Reference proteome</keyword>
<evidence type="ECO:0000313" key="2">
    <source>
        <dbReference type="Proteomes" id="UP000305881"/>
    </source>
</evidence>
<reference evidence="2" key="1">
    <citation type="journal article" date="2019" name="J. Bacteriol.">
        <title>A Mutagenic Screen Identifies a TonB-Dependent Receptor Required for the Lanthanide Metal Switch in the Type I Methanotroph 'Methylotuvimicrobium buryatense' 5GB1C.</title>
        <authorList>
            <person name="Groom J.D."/>
            <person name="Ford S.M."/>
            <person name="Pesesky M.W."/>
            <person name="Lidstrom M.E."/>
        </authorList>
    </citation>
    <scope>NUCLEOTIDE SEQUENCE [LARGE SCALE GENOMIC DNA]</scope>
    <source>
        <strain evidence="2">5GB1C</strain>
    </source>
</reference>
<evidence type="ECO:0000313" key="1">
    <source>
        <dbReference type="EMBL" id="QCW82126.1"/>
    </source>
</evidence>
<protein>
    <submittedName>
        <fullName evidence="1">Uncharacterized protein</fullName>
    </submittedName>
</protein>
<sequence>MMKPGKRDIPVKCKISGRQLEELQKHTWFMSEAYGLDTKIGNYKGVRPISLYQWDLDCLLGVLEMVLDNEKEYPEKQDEGYLQLYALYQFLKQEYQETYEPAINRLPLRKR</sequence>
<dbReference type="OrthoDB" id="3078462at2"/>
<organism evidence="1 2">
    <name type="scientific">Methylotuvimicrobium buryatense</name>
    <name type="common">Methylomicrobium buryatense</name>
    <dbReference type="NCBI Taxonomy" id="95641"/>
    <lineage>
        <taxon>Bacteria</taxon>
        <taxon>Pseudomonadati</taxon>
        <taxon>Pseudomonadota</taxon>
        <taxon>Gammaproteobacteria</taxon>
        <taxon>Methylococcales</taxon>
        <taxon>Methylococcaceae</taxon>
        <taxon>Methylotuvimicrobium</taxon>
    </lineage>
</organism>
<accession>A0A4P9UR62</accession>
<dbReference type="AlphaFoldDB" id="A0A4P9UR62"/>
<proteinExistence type="predicted"/>
<dbReference type="KEGG" id="mbur:EQU24_07625"/>